<comment type="caution">
    <text evidence="1">The sequence shown here is derived from an EMBL/GenBank/DDBJ whole genome shotgun (WGS) entry which is preliminary data.</text>
</comment>
<sequence>MMELQWLKEGTMVAGRIPVTSEEVPVVVIYAVILSNQGDCFNDRDFKQRRLGFVYLQRKGKRRMLDSQTEVPGGEVGERVGDDERIMVPLKMRHMSNGFGEVRLER</sequence>
<reference evidence="1 2" key="1">
    <citation type="submission" date="2022-01" db="EMBL/GenBank/DDBJ databases">
        <authorList>
            <person name="Xiong W."/>
            <person name="Schranz E."/>
        </authorList>
    </citation>
    <scope>NUCLEOTIDE SEQUENCE [LARGE SCALE GENOMIC DNA]</scope>
</reference>
<proteinExistence type="predicted"/>
<dbReference type="EMBL" id="CAKMRJ010004445">
    <property type="protein sequence ID" value="CAH1435472.1"/>
    <property type="molecule type" value="Genomic_DNA"/>
</dbReference>
<accession>A0AAU9N9J0</accession>
<protein>
    <submittedName>
        <fullName evidence="1">Uncharacterized protein</fullName>
    </submittedName>
</protein>
<evidence type="ECO:0000313" key="1">
    <source>
        <dbReference type="EMBL" id="CAH1435472.1"/>
    </source>
</evidence>
<evidence type="ECO:0000313" key="2">
    <source>
        <dbReference type="Proteomes" id="UP001157418"/>
    </source>
</evidence>
<keyword evidence="2" id="KW-1185">Reference proteome</keyword>
<gene>
    <name evidence="1" type="ORF">LVIROSA_LOCUS21914</name>
</gene>
<dbReference type="Proteomes" id="UP001157418">
    <property type="component" value="Unassembled WGS sequence"/>
</dbReference>
<organism evidence="1 2">
    <name type="scientific">Lactuca virosa</name>
    <dbReference type="NCBI Taxonomy" id="75947"/>
    <lineage>
        <taxon>Eukaryota</taxon>
        <taxon>Viridiplantae</taxon>
        <taxon>Streptophyta</taxon>
        <taxon>Embryophyta</taxon>
        <taxon>Tracheophyta</taxon>
        <taxon>Spermatophyta</taxon>
        <taxon>Magnoliopsida</taxon>
        <taxon>eudicotyledons</taxon>
        <taxon>Gunneridae</taxon>
        <taxon>Pentapetalae</taxon>
        <taxon>asterids</taxon>
        <taxon>campanulids</taxon>
        <taxon>Asterales</taxon>
        <taxon>Asteraceae</taxon>
        <taxon>Cichorioideae</taxon>
        <taxon>Cichorieae</taxon>
        <taxon>Lactucinae</taxon>
        <taxon>Lactuca</taxon>
    </lineage>
</organism>
<dbReference type="AlphaFoldDB" id="A0AAU9N9J0"/>
<name>A0AAU9N9J0_9ASTR</name>